<reference evidence="2" key="1">
    <citation type="submission" date="2021-02" db="EMBL/GenBank/DDBJ databases">
        <authorList>
            <person name="Dougan E. K."/>
            <person name="Rhodes N."/>
            <person name="Thang M."/>
            <person name="Chan C."/>
        </authorList>
    </citation>
    <scope>NUCLEOTIDE SEQUENCE</scope>
</reference>
<dbReference type="EMBL" id="CAJNNV010010225">
    <property type="protein sequence ID" value="CAE8598368.1"/>
    <property type="molecule type" value="Genomic_DNA"/>
</dbReference>
<protein>
    <submittedName>
        <fullName evidence="2">Uncharacterized protein</fullName>
    </submittedName>
</protein>
<evidence type="ECO:0000256" key="1">
    <source>
        <dbReference type="SAM" id="MobiDB-lite"/>
    </source>
</evidence>
<feature type="region of interest" description="Disordered" evidence="1">
    <location>
        <begin position="90"/>
        <end position="114"/>
    </location>
</feature>
<keyword evidence="3" id="KW-1185">Reference proteome</keyword>
<accession>A0A813E8N1</accession>
<evidence type="ECO:0000313" key="2">
    <source>
        <dbReference type="EMBL" id="CAE8598368.1"/>
    </source>
</evidence>
<name>A0A813E8N1_POLGL</name>
<gene>
    <name evidence="2" type="ORF">PGLA1383_LOCUS16778</name>
</gene>
<comment type="caution">
    <text evidence="2">The sequence shown here is derived from an EMBL/GenBank/DDBJ whole genome shotgun (WGS) entry which is preliminary data.</text>
</comment>
<dbReference type="AlphaFoldDB" id="A0A813E8N1"/>
<evidence type="ECO:0000313" key="3">
    <source>
        <dbReference type="Proteomes" id="UP000654075"/>
    </source>
</evidence>
<dbReference type="Proteomes" id="UP000654075">
    <property type="component" value="Unassembled WGS sequence"/>
</dbReference>
<proteinExistence type="predicted"/>
<feature type="non-terminal residue" evidence="2">
    <location>
        <position position="1"/>
    </location>
</feature>
<organism evidence="2 3">
    <name type="scientific">Polarella glacialis</name>
    <name type="common">Dinoflagellate</name>
    <dbReference type="NCBI Taxonomy" id="89957"/>
    <lineage>
        <taxon>Eukaryota</taxon>
        <taxon>Sar</taxon>
        <taxon>Alveolata</taxon>
        <taxon>Dinophyceae</taxon>
        <taxon>Suessiales</taxon>
        <taxon>Suessiaceae</taxon>
        <taxon>Polarella</taxon>
    </lineage>
</organism>
<sequence>ADHNGKGHVDKLKVRRVDSRLAAELGVRQMTETELAQVLLPLIRGPVSGKTFESYAALIDSEVDWRLDEAAFEPLFEADLIRSLALRESGKARRPRARRCPVAGDPHGCYKEPL</sequence>